<evidence type="ECO:0000313" key="1">
    <source>
        <dbReference type="EMBL" id="KAK2958890.1"/>
    </source>
</evidence>
<keyword evidence="2" id="KW-1185">Reference proteome</keyword>
<accession>A0ABQ9Y562</accession>
<comment type="caution">
    <text evidence="1">The sequence shown here is derived from an EMBL/GenBank/DDBJ whole genome shotgun (WGS) entry which is preliminary data.</text>
</comment>
<dbReference type="EMBL" id="JARBJD010000034">
    <property type="protein sequence ID" value="KAK2958890.1"/>
    <property type="molecule type" value="Genomic_DNA"/>
</dbReference>
<sequence>MTCETSLNTSNISTLLERLKGDDEDILIETLGELQRVAGDIALSAFDEIVDEAPSQAVLTTLARISLYPNLRIAYNSLDSLRMIIYQYPPAFALLPSPIFPSSSPLQQYSGLDYLEALSKKVKTIFSKFQTRLQIDYQSLLDANQVTTDEIIIVESNLDFCSHSWELPVFLLRASPPIEVDPEIIRDFIIFVKDALPPVLSTIASIDNFITSLDSNPSPTSPHTPSLSGDDELTQFPLQSDSFMSSFESIVLDDFSFPDLILKSLLHTDDETRSDIMYVVNFVVEDFQEMRDRFISANLVGRMFETVDFVSLPLSDTKIHMELTQFLALMAEPIDEDDETYLEHLQLLRVSVFEPAKQYILFIFHNCDNFRWDEIDQGLLANYICWLDSSMKDMELHNEEHDADIVSELVRWEARQMVEMENGTTFGIMFQSIGYRTKGWMEDNPERQKRREVRLREEGWDDALELRVVGIEEDTPEDVKDDALDLRVMFSFNSDEN</sequence>
<reference evidence="1 2" key="1">
    <citation type="journal article" date="2022" name="bioRxiv">
        <title>Genomics of Preaxostyla Flagellates Illuminates Evolutionary Transitions and the Path Towards Mitochondrial Loss.</title>
        <authorList>
            <person name="Novak L.V.F."/>
            <person name="Treitli S.C."/>
            <person name="Pyrih J."/>
            <person name="Halakuc P."/>
            <person name="Pipaliya S.V."/>
            <person name="Vacek V."/>
            <person name="Brzon O."/>
            <person name="Soukal P."/>
            <person name="Eme L."/>
            <person name="Dacks J.B."/>
            <person name="Karnkowska A."/>
            <person name="Elias M."/>
            <person name="Hampl V."/>
        </authorList>
    </citation>
    <scope>NUCLEOTIDE SEQUENCE [LARGE SCALE GENOMIC DNA]</scope>
    <source>
        <strain evidence="1">NAU3</strain>
        <tissue evidence="1">Gut</tissue>
    </source>
</reference>
<dbReference type="Proteomes" id="UP001281761">
    <property type="component" value="Unassembled WGS sequence"/>
</dbReference>
<name>A0ABQ9Y562_9EUKA</name>
<protein>
    <submittedName>
        <fullName evidence="1">Uncharacterized protein</fullName>
    </submittedName>
</protein>
<gene>
    <name evidence="1" type="ORF">BLNAU_6139</name>
</gene>
<organism evidence="1 2">
    <name type="scientific">Blattamonas nauphoetae</name>
    <dbReference type="NCBI Taxonomy" id="2049346"/>
    <lineage>
        <taxon>Eukaryota</taxon>
        <taxon>Metamonada</taxon>
        <taxon>Preaxostyla</taxon>
        <taxon>Oxymonadida</taxon>
        <taxon>Blattamonas</taxon>
    </lineage>
</organism>
<evidence type="ECO:0000313" key="2">
    <source>
        <dbReference type="Proteomes" id="UP001281761"/>
    </source>
</evidence>
<proteinExistence type="predicted"/>